<dbReference type="EMBL" id="QRTC01000014">
    <property type="protein sequence ID" value="RGQ41875.1"/>
    <property type="molecule type" value="Genomic_DNA"/>
</dbReference>
<gene>
    <name evidence="1" type="ORF">DWY99_05195</name>
</gene>
<sequence>MQDMIKKIVDMDEKAQEITEEAKRSKALSAQEIAETKEQIRENYLARARKRIELNRIQEKNQARQILADAEKKYEVQLIKMQELYRQQGGNWVDAIVGRVIGE</sequence>
<accession>A0A412AYT7</accession>
<organism evidence="1 2">
    <name type="scientific">[Clostridium] leptum</name>
    <dbReference type="NCBI Taxonomy" id="1535"/>
    <lineage>
        <taxon>Bacteria</taxon>
        <taxon>Bacillati</taxon>
        <taxon>Bacillota</taxon>
        <taxon>Clostridia</taxon>
        <taxon>Eubacteriales</taxon>
        <taxon>Oscillospiraceae</taxon>
        <taxon>Oscillospiraceae incertae sedis</taxon>
    </lineage>
</organism>
<comment type="caution">
    <text evidence="1">The sequence shown here is derived from an EMBL/GenBank/DDBJ whole genome shotgun (WGS) entry which is preliminary data.</text>
</comment>
<dbReference type="AlphaFoldDB" id="A0A412AYT7"/>
<protein>
    <recommendedName>
        <fullName evidence="3">ATPase</fullName>
    </recommendedName>
</protein>
<evidence type="ECO:0000313" key="2">
    <source>
        <dbReference type="Proteomes" id="UP000284751"/>
    </source>
</evidence>
<proteinExistence type="predicted"/>
<evidence type="ECO:0008006" key="3">
    <source>
        <dbReference type="Google" id="ProtNLM"/>
    </source>
</evidence>
<reference evidence="1 2" key="1">
    <citation type="submission" date="2018-08" db="EMBL/GenBank/DDBJ databases">
        <title>A genome reference for cultivated species of the human gut microbiota.</title>
        <authorList>
            <person name="Zou Y."/>
            <person name="Xue W."/>
            <person name="Luo G."/>
        </authorList>
    </citation>
    <scope>NUCLEOTIDE SEQUENCE [LARGE SCALE GENOMIC DNA]</scope>
    <source>
        <strain evidence="1 2">AF28-26</strain>
    </source>
</reference>
<dbReference type="Proteomes" id="UP000284751">
    <property type="component" value="Unassembled WGS sequence"/>
</dbReference>
<evidence type="ECO:0000313" key="1">
    <source>
        <dbReference type="EMBL" id="RGQ41875.1"/>
    </source>
</evidence>
<name>A0A412AYT7_9FIRM</name>